<dbReference type="Gene3D" id="3.90.1720.10">
    <property type="entry name" value="endopeptidase domain like (from Nostoc punctiforme)"/>
    <property type="match status" value="1"/>
</dbReference>
<keyword evidence="4" id="KW-0788">Thiol protease</keyword>
<dbReference type="SUPFAM" id="SSF54001">
    <property type="entry name" value="Cysteine proteinases"/>
    <property type="match status" value="1"/>
</dbReference>
<dbReference type="InterPro" id="IPR051794">
    <property type="entry name" value="PG_Endopeptidase_C40"/>
</dbReference>
<dbReference type="InterPro" id="IPR038765">
    <property type="entry name" value="Papain-like_cys_pep_sf"/>
</dbReference>
<feature type="compositionally biased region" description="Low complexity" evidence="5">
    <location>
        <begin position="195"/>
        <end position="205"/>
    </location>
</feature>
<dbReference type="PANTHER" id="PTHR47359:SF3">
    <property type="entry name" value="NLP_P60 DOMAIN-CONTAINING PROTEIN-RELATED"/>
    <property type="match status" value="1"/>
</dbReference>
<organism evidence="7 8">
    <name type="scientific">Pseudonocardia eucalypti</name>
    <dbReference type="NCBI Taxonomy" id="648755"/>
    <lineage>
        <taxon>Bacteria</taxon>
        <taxon>Bacillati</taxon>
        <taxon>Actinomycetota</taxon>
        <taxon>Actinomycetes</taxon>
        <taxon>Pseudonocardiales</taxon>
        <taxon>Pseudonocardiaceae</taxon>
        <taxon>Pseudonocardia</taxon>
    </lineage>
</organism>
<dbReference type="PANTHER" id="PTHR47359">
    <property type="entry name" value="PEPTIDOGLYCAN DL-ENDOPEPTIDASE CWLO"/>
    <property type="match status" value="1"/>
</dbReference>
<evidence type="ECO:0000256" key="1">
    <source>
        <dbReference type="ARBA" id="ARBA00007074"/>
    </source>
</evidence>
<dbReference type="RefSeq" id="WP_185061472.1">
    <property type="nucleotide sequence ID" value="NZ_BAABJP010000041.1"/>
</dbReference>
<name>A0ABP9QXM9_9PSEU</name>
<dbReference type="EMBL" id="BAABJP010000041">
    <property type="protein sequence ID" value="GAA5168997.1"/>
    <property type="molecule type" value="Genomic_DNA"/>
</dbReference>
<comment type="caution">
    <text evidence="7">The sequence shown here is derived from an EMBL/GenBank/DDBJ whole genome shotgun (WGS) entry which is preliminary data.</text>
</comment>
<dbReference type="Pfam" id="PF00877">
    <property type="entry name" value="NLPC_P60"/>
    <property type="match status" value="1"/>
</dbReference>
<dbReference type="InterPro" id="IPR000064">
    <property type="entry name" value="NLP_P60_dom"/>
</dbReference>
<evidence type="ECO:0000256" key="2">
    <source>
        <dbReference type="ARBA" id="ARBA00022670"/>
    </source>
</evidence>
<dbReference type="Proteomes" id="UP001428817">
    <property type="component" value="Unassembled WGS sequence"/>
</dbReference>
<evidence type="ECO:0000313" key="8">
    <source>
        <dbReference type="Proteomes" id="UP001428817"/>
    </source>
</evidence>
<keyword evidence="8" id="KW-1185">Reference proteome</keyword>
<protein>
    <recommendedName>
        <fullName evidence="6">NlpC/P60 domain-containing protein</fullName>
    </recommendedName>
</protein>
<feature type="region of interest" description="Disordered" evidence="5">
    <location>
        <begin position="186"/>
        <end position="205"/>
    </location>
</feature>
<reference evidence="8" key="1">
    <citation type="journal article" date="2019" name="Int. J. Syst. Evol. Microbiol.">
        <title>The Global Catalogue of Microorganisms (GCM) 10K type strain sequencing project: providing services to taxonomists for standard genome sequencing and annotation.</title>
        <authorList>
            <consortium name="The Broad Institute Genomics Platform"/>
            <consortium name="The Broad Institute Genome Sequencing Center for Infectious Disease"/>
            <person name="Wu L."/>
            <person name="Ma J."/>
        </authorList>
    </citation>
    <scope>NUCLEOTIDE SEQUENCE [LARGE SCALE GENOMIC DNA]</scope>
    <source>
        <strain evidence="8">JCM 18303</strain>
    </source>
</reference>
<evidence type="ECO:0000313" key="7">
    <source>
        <dbReference type="EMBL" id="GAA5168997.1"/>
    </source>
</evidence>
<keyword evidence="2" id="KW-0645">Protease</keyword>
<evidence type="ECO:0000256" key="5">
    <source>
        <dbReference type="SAM" id="MobiDB-lite"/>
    </source>
</evidence>
<evidence type="ECO:0000256" key="4">
    <source>
        <dbReference type="ARBA" id="ARBA00022807"/>
    </source>
</evidence>
<proteinExistence type="inferred from homology"/>
<gene>
    <name evidence="7" type="ORF">GCM10023321_63890</name>
</gene>
<evidence type="ECO:0000259" key="6">
    <source>
        <dbReference type="PROSITE" id="PS51935"/>
    </source>
</evidence>
<evidence type="ECO:0000256" key="3">
    <source>
        <dbReference type="ARBA" id="ARBA00022801"/>
    </source>
</evidence>
<sequence length="362" mass="36862">MIKACAAGLAGLAVLVILLAAAAGGVISAVLNPFTSGTNDQAGTNSPASCARNGQPIQPPGYTAEQVASAATIIRVGQQLGVPPQGWVIALAAALQESGLRNLNYGDRDSLGLFQQRPSQGWGNPDQIMNPDYAATQFYRHLLAVPGWERMSVTDAAQAVQRSATPGAYARHEPAARTLVTALAACTPAPPQPPGSSTVPPVAAPANPTNDAATGVIATVTGYARAQIGTPYVWGGDGSSEGGFDCSGLVHAAYQAAGINLPRTADTQFRAGPGLPPEENLQPGDLVFYRAPGAQKITHVALVTGGGKVVHAPDRSKLVEEVPLPRKDFAGATRPVTGPPVPAGTEKPTASFALPIGALGPS</sequence>
<feature type="region of interest" description="Disordered" evidence="5">
    <location>
        <begin position="329"/>
        <end position="349"/>
    </location>
</feature>
<comment type="similarity">
    <text evidence="1">Belongs to the peptidase C40 family.</text>
</comment>
<accession>A0ABP9QXM9</accession>
<keyword evidence="3" id="KW-0378">Hydrolase</keyword>
<feature type="domain" description="NlpC/P60" evidence="6">
    <location>
        <begin position="214"/>
        <end position="342"/>
    </location>
</feature>
<dbReference type="PROSITE" id="PS51935">
    <property type="entry name" value="NLPC_P60"/>
    <property type="match status" value="1"/>
</dbReference>